<proteinExistence type="predicted"/>
<dbReference type="EMBL" id="PGGM01000005">
    <property type="protein sequence ID" value="PSH64196.1"/>
    <property type="molecule type" value="Genomic_DNA"/>
</dbReference>
<reference evidence="3" key="1">
    <citation type="submission" date="2017-11" db="EMBL/GenBank/DDBJ databases">
        <authorList>
            <person name="Kuznetsova I."/>
            <person name="Sazanova A."/>
            <person name="Chirak E."/>
            <person name="Safronova V."/>
            <person name="Willems A."/>
        </authorList>
    </citation>
    <scope>NUCLEOTIDE SEQUENCE [LARGE SCALE GENOMIC DNA]</scope>
    <source>
        <strain evidence="3">CCBAU 03422</strain>
    </source>
</reference>
<name>A0A2P7BCK5_9HYPH</name>
<dbReference type="RefSeq" id="WP_106664583.1">
    <property type="nucleotide sequence ID" value="NZ_PGGM01000005.1"/>
</dbReference>
<dbReference type="PROSITE" id="PS50987">
    <property type="entry name" value="HTH_ARSR_2"/>
    <property type="match status" value="1"/>
</dbReference>
<dbReference type="InterPro" id="IPR001845">
    <property type="entry name" value="HTH_ArsR_DNA-bd_dom"/>
</dbReference>
<accession>A0A2P7BCK5</accession>
<dbReference type="PANTHER" id="PTHR38600:SF1">
    <property type="entry name" value="TRANSCRIPTIONAL REGULATORY PROTEIN"/>
    <property type="match status" value="1"/>
</dbReference>
<dbReference type="OrthoDB" id="9815653at2"/>
<evidence type="ECO:0000313" key="3">
    <source>
        <dbReference type="Proteomes" id="UP000241764"/>
    </source>
</evidence>
<gene>
    <name evidence="2" type="ORF">CU103_14305</name>
</gene>
<dbReference type="Gene3D" id="1.10.10.10">
    <property type="entry name" value="Winged helix-like DNA-binding domain superfamily/Winged helix DNA-binding domain"/>
    <property type="match status" value="1"/>
</dbReference>
<dbReference type="SUPFAM" id="SSF46785">
    <property type="entry name" value="Winged helix' DNA-binding domain"/>
    <property type="match status" value="1"/>
</dbReference>
<dbReference type="CDD" id="cd00090">
    <property type="entry name" value="HTH_ARSR"/>
    <property type="match status" value="1"/>
</dbReference>
<dbReference type="Pfam" id="PF01022">
    <property type="entry name" value="HTH_5"/>
    <property type="match status" value="1"/>
</dbReference>
<dbReference type="AlphaFoldDB" id="A0A2P7BCK5"/>
<dbReference type="Proteomes" id="UP000241764">
    <property type="component" value="Unassembled WGS sequence"/>
</dbReference>
<keyword evidence="3" id="KW-1185">Reference proteome</keyword>
<protein>
    <submittedName>
        <fullName evidence="2">Transcriptional regulator</fullName>
    </submittedName>
</protein>
<dbReference type="PANTHER" id="PTHR38600">
    <property type="entry name" value="TRANSCRIPTIONAL REGULATORY PROTEIN"/>
    <property type="match status" value="1"/>
</dbReference>
<sequence>MLSDSVQEYDPAPLFAALGDRTRLSLLAKLSDGHTRSIAGLSADTRLTRQAITKHLRVLENAGLVMSTKVGRTSQFAFRPEPIEEVRAYLAGVSQQWDDALLRLRSFVER</sequence>
<dbReference type="SMART" id="SM00418">
    <property type="entry name" value="HTH_ARSR"/>
    <property type="match status" value="1"/>
</dbReference>
<dbReference type="InterPro" id="IPR036388">
    <property type="entry name" value="WH-like_DNA-bd_sf"/>
</dbReference>
<evidence type="ECO:0000259" key="1">
    <source>
        <dbReference type="PROSITE" id="PS50987"/>
    </source>
</evidence>
<feature type="domain" description="HTH arsR-type" evidence="1">
    <location>
        <begin position="3"/>
        <end position="98"/>
    </location>
</feature>
<comment type="caution">
    <text evidence="2">The sequence shown here is derived from an EMBL/GenBank/DDBJ whole genome shotgun (WGS) entry which is preliminary data.</text>
</comment>
<dbReference type="InterPro" id="IPR011991">
    <property type="entry name" value="ArsR-like_HTH"/>
</dbReference>
<dbReference type="GO" id="GO:0003700">
    <property type="term" value="F:DNA-binding transcription factor activity"/>
    <property type="evidence" value="ECO:0007669"/>
    <property type="project" value="InterPro"/>
</dbReference>
<organism evidence="2 3">
    <name type="scientific">Phyllobacterium sophorae</name>
    <dbReference type="NCBI Taxonomy" id="1520277"/>
    <lineage>
        <taxon>Bacteria</taxon>
        <taxon>Pseudomonadati</taxon>
        <taxon>Pseudomonadota</taxon>
        <taxon>Alphaproteobacteria</taxon>
        <taxon>Hyphomicrobiales</taxon>
        <taxon>Phyllobacteriaceae</taxon>
        <taxon>Phyllobacterium</taxon>
    </lineage>
</organism>
<dbReference type="InterPro" id="IPR036390">
    <property type="entry name" value="WH_DNA-bd_sf"/>
</dbReference>
<evidence type="ECO:0000313" key="2">
    <source>
        <dbReference type="EMBL" id="PSH64196.1"/>
    </source>
</evidence>
<dbReference type="PRINTS" id="PR00778">
    <property type="entry name" value="HTHARSR"/>
</dbReference>